<gene>
    <name evidence="3" type="ORF">HKN21_07405</name>
</gene>
<evidence type="ECO:0000259" key="2">
    <source>
        <dbReference type="Pfam" id="PF13860"/>
    </source>
</evidence>
<proteinExistence type="predicted"/>
<name>A0A7Y2E7E9_UNCEI</name>
<dbReference type="Pfam" id="PF13860">
    <property type="entry name" value="FlgD_ig"/>
    <property type="match status" value="1"/>
</dbReference>
<dbReference type="NCBIfam" id="TIGR04183">
    <property type="entry name" value="Por_Secre_tail"/>
    <property type="match status" value="1"/>
</dbReference>
<keyword evidence="1" id="KW-0732">Signal</keyword>
<feature type="signal peptide" evidence="1">
    <location>
        <begin position="1"/>
        <end position="29"/>
    </location>
</feature>
<dbReference type="EMBL" id="JABDJR010000289">
    <property type="protein sequence ID" value="NNF06571.1"/>
    <property type="molecule type" value="Genomic_DNA"/>
</dbReference>
<dbReference type="InterPro" id="IPR026444">
    <property type="entry name" value="Secre_tail"/>
</dbReference>
<dbReference type="AlphaFoldDB" id="A0A7Y2E7E9"/>
<evidence type="ECO:0000256" key="1">
    <source>
        <dbReference type="SAM" id="SignalP"/>
    </source>
</evidence>
<organism evidence="3 4">
    <name type="scientific">Eiseniibacteriota bacterium</name>
    <dbReference type="NCBI Taxonomy" id="2212470"/>
    <lineage>
        <taxon>Bacteria</taxon>
        <taxon>Candidatus Eiseniibacteriota</taxon>
    </lineage>
</organism>
<feature type="domain" description="FlgD/Vpr Ig-like" evidence="2">
    <location>
        <begin position="194"/>
        <end position="257"/>
    </location>
</feature>
<dbReference type="Gene3D" id="2.60.40.4070">
    <property type="match status" value="1"/>
</dbReference>
<dbReference type="InterPro" id="IPR025965">
    <property type="entry name" value="FlgD/Vpr_Ig-like"/>
</dbReference>
<evidence type="ECO:0000313" key="4">
    <source>
        <dbReference type="Proteomes" id="UP000547674"/>
    </source>
</evidence>
<reference evidence="3 4" key="1">
    <citation type="submission" date="2020-03" db="EMBL/GenBank/DDBJ databases">
        <title>Metabolic flexibility allows generalist bacteria to become dominant in a frequently disturbed ecosystem.</title>
        <authorList>
            <person name="Chen Y.-J."/>
            <person name="Leung P.M."/>
            <person name="Bay S.K."/>
            <person name="Hugenholtz P."/>
            <person name="Kessler A.J."/>
            <person name="Shelley G."/>
            <person name="Waite D.W."/>
            <person name="Cook P.L."/>
            <person name="Greening C."/>
        </authorList>
    </citation>
    <scope>NUCLEOTIDE SEQUENCE [LARGE SCALE GENOMIC DNA]</scope>
    <source>
        <strain evidence="3">SS_bin_28</strain>
    </source>
</reference>
<accession>A0A7Y2E7E9</accession>
<protein>
    <submittedName>
        <fullName evidence="3">T9SS type A sorting domain-containing protein</fullName>
    </submittedName>
</protein>
<evidence type="ECO:0000313" key="3">
    <source>
        <dbReference type="EMBL" id="NNF06571.1"/>
    </source>
</evidence>
<comment type="caution">
    <text evidence="3">The sequence shown here is derived from an EMBL/GenBank/DDBJ whole genome shotgun (WGS) entry which is preliminary data.</text>
</comment>
<feature type="chain" id="PRO_5031440615" evidence="1">
    <location>
        <begin position="30"/>
        <end position="268"/>
    </location>
</feature>
<sequence>MRTPSTLCTFVLTVCAAIGVLATGPQAVAQTSLNGGGGASSTETGSALVSFGQTLTGSSSQTAMSVDSGLWPSLVESGVTPVRLLAFQADWVDEGLRLHWEVAGDASDFAGFYVYRELFGERERVSDELILSQHVFEFVDEDPPVGEVSYWLAEMSRSGSLFWHGPLTLELDAKVQPILALAQSVPNPFFHSTRISFQIPEESFVRLRVFDLSGRVIRTLQEDSLPAGSFEATWNGENRYGQRVSSGMYFYRLETSQGNITRKLLLSS</sequence>
<dbReference type="Proteomes" id="UP000547674">
    <property type="component" value="Unassembled WGS sequence"/>
</dbReference>